<dbReference type="GO" id="GO:0102682">
    <property type="term" value="F:cytokinin riboside 5'-monophosphate phosphoribohydrolase activity"/>
    <property type="evidence" value="ECO:0007669"/>
    <property type="project" value="RHEA"/>
</dbReference>
<evidence type="ECO:0000256" key="1">
    <source>
        <dbReference type="ARBA" id="ARBA00006763"/>
    </source>
</evidence>
<proteinExistence type="inferred from homology"/>
<sequence length="188" mass="19847">MSERRIAVFCGANPGRGTAYVEQARLLGTEIGRRGLGLVYGGSAAGVMGAVADAALAAGAHVTGIIPEHLTRHDPLKTDVDEVHVVDTMHERKSLMYELADAFIALPGGFGTFDELFETLTWAKLGLHAKPVVLLDVHGYYRPLGALLDRSLAEGFVSGRDRGLVRLATTAVEAVDACAPVLAEPLAS</sequence>
<evidence type="ECO:0000256" key="2">
    <source>
        <dbReference type="RuleBase" id="RU363015"/>
    </source>
</evidence>
<organism evidence="3 4">
    <name type="scientific">Labedaea rhizosphaerae</name>
    <dbReference type="NCBI Taxonomy" id="598644"/>
    <lineage>
        <taxon>Bacteria</taxon>
        <taxon>Bacillati</taxon>
        <taxon>Actinomycetota</taxon>
        <taxon>Actinomycetes</taxon>
        <taxon>Pseudonocardiales</taxon>
        <taxon>Pseudonocardiaceae</taxon>
        <taxon>Labedaea</taxon>
    </lineage>
</organism>
<dbReference type="PANTHER" id="PTHR31223">
    <property type="entry name" value="LOG FAMILY PROTEIN YJL055W"/>
    <property type="match status" value="1"/>
</dbReference>
<dbReference type="AlphaFoldDB" id="A0A4R6RUX2"/>
<comment type="caution">
    <text evidence="3">The sequence shown here is derived from an EMBL/GenBank/DDBJ whole genome shotgun (WGS) entry which is preliminary data.</text>
</comment>
<evidence type="ECO:0000313" key="4">
    <source>
        <dbReference type="Proteomes" id="UP000295444"/>
    </source>
</evidence>
<reference evidence="3 4" key="1">
    <citation type="submission" date="2019-03" db="EMBL/GenBank/DDBJ databases">
        <title>Genomic Encyclopedia of Type Strains, Phase IV (KMG-IV): sequencing the most valuable type-strain genomes for metagenomic binning, comparative biology and taxonomic classification.</title>
        <authorList>
            <person name="Goeker M."/>
        </authorList>
    </citation>
    <scope>NUCLEOTIDE SEQUENCE [LARGE SCALE GENOMIC DNA]</scope>
    <source>
        <strain evidence="3 4">DSM 45361</strain>
    </source>
</reference>
<dbReference type="EMBL" id="SNXZ01000011">
    <property type="protein sequence ID" value="TDP89876.1"/>
    <property type="molecule type" value="Genomic_DNA"/>
</dbReference>
<dbReference type="EC" id="3.2.2.n1" evidence="2"/>
<dbReference type="PANTHER" id="PTHR31223:SF70">
    <property type="entry name" value="LOG FAMILY PROTEIN YJL055W"/>
    <property type="match status" value="1"/>
</dbReference>
<name>A0A4R6RUX2_LABRH</name>
<dbReference type="InterPro" id="IPR005269">
    <property type="entry name" value="LOG"/>
</dbReference>
<keyword evidence="2" id="KW-0378">Hydrolase</keyword>
<dbReference type="NCBIfam" id="TIGR00730">
    <property type="entry name" value="Rossman fold protein, TIGR00730 family"/>
    <property type="match status" value="1"/>
</dbReference>
<comment type="catalytic activity">
    <reaction evidence="2">
        <text>9-ribosyl-trans-zeatin 5'-phosphate + H2O = trans-zeatin + D-ribose 5-phosphate</text>
        <dbReference type="Rhea" id="RHEA:48564"/>
        <dbReference type="ChEBI" id="CHEBI:15377"/>
        <dbReference type="ChEBI" id="CHEBI:16522"/>
        <dbReference type="ChEBI" id="CHEBI:78346"/>
        <dbReference type="ChEBI" id="CHEBI:87947"/>
        <dbReference type="EC" id="3.2.2.n1"/>
    </reaction>
</comment>
<keyword evidence="2" id="KW-0203">Cytokinin biosynthesis</keyword>
<comment type="similarity">
    <text evidence="1 2">Belongs to the LOG family.</text>
</comment>
<accession>A0A4R6RUX2</accession>
<dbReference type="Gene3D" id="3.40.50.450">
    <property type="match status" value="1"/>
</dbReference>
<gene>
    <name evidence="3" type="ORF">EV186_1111</name>
</gene>
<dbReference type="InterPro" id="IPR031100">
    <property type="entry name" value="LOG_fam"/>
</dbReference>
<dbReference type="OrthoDB" id="9801098at2"/>
<comment type="catalytic activity">
    <reaction evidence="2">
        <text>N(6)-(dimethylallyl)adenosine 5'-phosphate + H2O = N(6)-dimethylallyladenine + D-ribose 5-phosphate</text>
        <dbReference type="Rhea" id="RHEA:48560"/>
        <dbReference type="ChEBI" id="CHEBI:15377"/>
        <dbReference type="ChEBI" id="CHEBI:17660"/>
        <dbReference type="ChEBI" id="CHEBI:57526"/>
        <dbReference type="ChEBI" id="CHEBI:78346"/>
        <dbReference type="EC" id="3.2.2.n1"/>
    </reaction>
</comment>
<evidence type="ECO:0000313" key="3">
    <source>
        <dbReference type="EMBL" id="TDP89876.1"/>
    </source>
</evidence>
<dbReference type="GO" id="GO:0005829">
    <property type="term" value="C:cytosol"/>
    <property type="evidence" value="ECO:0007669"/>
    <property type="project" value="TreeGrafter"/>
</dbReference>
<keyword evidence="4" id="KW-1185">Reference proteome</keyword>
<dbReference type="GO" id="GO:0009691">
    <property type="term" value="P:cytokinin biosynthetic process"/>
    <property type="evidence" value="ECO:0007669"/>
    <property type="project" value="UniProtKB-UniRule"/>
</dbReference>
<protein>
    <recommendedName>
        <fullName evidence="2">Cytokinin riboside 5'-monophosphate phosphoribohydrolase</fullName>
        <ecNumber evidence="2">3.2.2.n1</ecNumber>
    </recommendedName>
</protein>
<dbReference type="Proteomes" id="UP000295444">
    <property type="component" value="Unassembled WGS sequence"/>
</dbReference>
<dbReference type="SUPFAM" id="SSF102405">
    <property type="entry name" value="MCP/YpsA-like"/>
    <property type="match status" value="1"/>
</dbReference>
<dbReference type="Pfam" id="PF03641">
    <property type="entry name" value="Lysine_decarbox"/>
    <property type="match status" value="1"/>
</dbReference>